<gene>
    <name evidence="2" type="ORF">BHD05_04560</name>
</gene>
<evidence type="ECO:0000259" key="1">
    <source>
        <dbReference type="SMART" id="SM00842"/>
    </source>
</evidence>
<organism evidence="2 3">
    <name type="scientific">Marisediminicola antarctica</name>
    <dbReference type="NCBI Taxonomy" id="674079"/>
    <lineage>
        <taxon>Bacteria</taxon>
        <taxon>Bacillati</taxon>
        <taxon>Actinomycetota</taxon>
        <taxon>Actinomycetes</taxon>
        <taxon>Micrococcales</taxon>
        <taxon>Microbacteriaceae</taxon>
        <taxon>Marisediminicola</taxon>
    </lineage>
</organism>
<dbReference type="AlphaFoldDB" id="A0A7L5AGA8"/>
<protein>
    <submittedName>
        <fullName evidence="2">Pilus assembly protein PilM</fullName>
    </submittedName>
</protein>
<dbReference type="InterPro" id="IPR050696">
    <property type="entry name" value="FtsA/MreB"/>
</dbReference>
<dbReference type="EMBL" id="CP017146">
    <property type="protein sequence ID" value="QHO69022.1"/>
    <property type="molecule type" value="Genomic_DNA"/>
</dbReference>
<dbReference type="Pfam" id="PF11104">
    <property type="entry name" value="PilM_2"/>
    <property type="match status" value="1"/>
</dbReference>
<proteinExistence type="predicted"/>
<feature type="domain" description="SHS2" evidence="1">
    <location>
        <begin position="5"/>
        <end position="173"/>
    </location>
</feature>
<dbReference type="SMART" id="SM00842">
    <property type="entry name" value="FtsA"/>
    <property type="match status" value="1"/>
</dbReference>
<dbReference type="Gene3D" id="3.30.420.40">
    <property type="match status" value="2"/>
</dbReference>
<dbReference type="PANTHER" id="PTHR32432:SF3">
    <property type="entry name" value="ETHANOLAMINE UTILIZATION PROTEIN EUTJ"/>
    <property type="match status" value="1"/>
</dbReference>
<dbReference type="GO" id="GO:0051301">
    <property type="term" value="P:cell division"/>
    <property type="evidence" value="ECO:0007669"/>
    <property type="project" value="InterPro"/>
</dbReference>
<evidence type="ECO:0000313" key="3">
    <source>
        <dbReference type="Proteomes" id="UP000464507"/>
    </source>
</evidence>
<dbReference type="OrthoDB" id="1926201at2"/>
<dbReference type="NCBIfam" id="TIGR01175">
    <property type="entry name" value="pilM"/>
    <property type="match status" value="1"/>
</dbReference>
<dbReference type="InterPro" id="IPR043129">
    <property type="entry name" value="ATPase_NBD"/>
</dbReference>
<dbReference type="Gene3D" id="3.30.1490.300">
    <property type="match status" value="1"/>
</dbReference>
<dbReference type="Proteomes" id="UP000464507">
    <property type="component" value="Chromosome"/>
</dbReference>
<dbReference type="RefSeq" id="WP_161885385.1">
    <property type="nucleotide sequence ID" value="NZ_CP017146.1"/>
</dbReference>
<name>A0A7L5AGA8_9MICO</name>
<reference evidence="2 3" key="1">
    <citation type="submission" date="2016-09" db="EMBL/GenBank/DDBJ databases">
        <title>Complete genome sequence of microbes from the polar regions.</title>
        <authorList>
            <person name="Liao L."/>
            <person name="Chen B."/>
        </authorList>
    </citation>
    <scope>NUCLEOTIDE SEQUENCE [LARGE SCALE GENOMIC DNA]</scope>
    <source>
        <strain evidence="2 3">ZS314</strain>
    </source>
</reference>
<accession>A0A7L5AGA8</accession>
<dbReference type="PIRSF" id="PIRSF019169">
    <property type="entry name" value="PilM"/>
    <property type="match status" value="1"/>
</dbReference>
<dbReference type="KEGG" id="mant:BHD05_04560"/>
<evidence type="ECO:0000313" key="2">
    <source>
        <dbReference type="EMBL" id="QHO69022.1"/>
    </source>
</evidence>
<dbReference type="PANTHER" id="PTHR32432">
    <property type="entry name" value="CELL DIVISION PROTEIN FTSA-RELATED"/>
    <property type="match status" value="1"/>
</dbReference>
<dbReference type="InterPro" id="IPR005883">
    <property type="entry name" value="PilM"/>
</dbReference>
<dbReference type="CDD" id="cd24049">
    <property type="entry name" value="ASKHA_NBD_PilM"/>
    <property type="match status" value="1"/>
</dbReference>
<dbReference type="SUPFAM" id="SSF53067">
    <property type="entry name" value="Actin-like ATPase domain"/>
    <property type="match status" value="2"/>
</dbReference>
<sequence length="350" mass="36468">MGTRTVGVDIGSGSIRAVEVSRGKRGSATVVRYHSVPLPEGAVKNGEVAEVNTVAAALRQLWSVGGFTSRKVVLGVGNPKVLVRDLTVPKLSKKEIRAALPFQVQDMLPVPVADALLDFYPVSEGSSETGPVVNGLLVAAVKDAVMSNVTAVMLAGLTPIEVDLIPFALNRVLARGSMVGGTVALVDVGSNTTNVLITKDGVPQFVRIIPAGGADVTRALAGRLGITLEQAEVGKRQLGFSPGAVAPENLEAAEIIYELTSELLNSLRSTLSFFVNTRPGQHIDRVLLSGGGSSMTSFALALAELTRSEVLLDDPFENVTVGKNARKQSLPAVNTSAMTVALGLALRSVA</sequence>
<keyword evidence="3" id="KW-1185">Reference proteome</keyword>
<dbReference type="InterPro" id="IPR003494">
    <property type="entry name" value="SHS2_FtsA"/>
</dbReference>